<proteinExistence type="predicted"/>
<protein>
    <submittedName>
        <fullName evidence="1">Uncharacterized protein</fullName>
    </submittedName>
</protein>
<accession>W7THF4</accession>
<evidence type="ECO:0000313" key="1">
    <source>
        <dbReference type="EMBL" id="EWM22933.1"/>
    </source>
</evidence>
<evidence type="ECO:0000313" key="2">
    <source>
        <dbReference type="Proteomes" id="UP000019335"/>
    </source>
</evidence>
<comment type="caution">
    <text evidence="1">The sequence shown here is derived from an EMBL/GenBank/DDBJ whole genome shotgun (WGS) entry which is preliminary data.</text>
</comment>
<name>W7THF4_9STRA</name>
<keyword evidence="2" id="KW-1185">Reference proteome</keyword>
<dbReference type="EMBL" id="AZIL01001978">
    <property type="protein sequence ID" value="EWM22933.1"/>
    <property type="molecule type" value="Genomic_DNA"/>
</dbReference>
<organism evidence="1 2">
    <name type="scientific">Nannochloropsis gaditana</name>
    <dbReference type="NCBI Taxonomy" id="72520"/>
    <lineage>
        <taxon>Eukaryota</taxon>
        <taxon>Sar</taxon>
        <taxon>Stramenopiles</taxon>
        <taxon>Ochrophyta</taxon>
        <taxon>Eustigmatophyceae</taxon>
        <taxon>Eustigmatales</taxon>
        <taxon>Monodopsidaceae</taxon>
        <taxon>Nannochloropsis</taxon>
    </lineage>
</organism>
<dbReference type="AlphaFoldDB" id="W7THF4"/>
<sequence length="70" mass="7548">MIPSPPEIKGKKYKVRPVTADIAGKTCILVYTWSLPSAPLNIRALSTSVVHARGMPTSSLNSLSTPSTFY</sequence>
<reference evidence="1 2" key="1">
    <citation type="journal article" date="2014" name="Mol. Plant">
        <title>Chromosome Scale Genome Assembly and Transcriptome Profiling of Nannochloropsis gaditana in Nitrogen Depletion.</title>
        <authorList>
            <person name="Corteggiani Carpinelli E."/>
            <person name="Telatin A."/>
            <person name="Vitulo N."/>
            <person name="Forcato C."/>
            <person name="D'Angelo M."/>
            <person name="Schiavon R."/>
            <person name="Vezzi A."/>
            <person name="Giacometti G.M."/>
            <person name="Morosinotto T."/>
            <person name="Valle G."/>
        </authorList>
    </citation>
    <scope>NUCLEOTIDE SEQUENCE [LARGE SCALE GENOMIC DNA]</scope>
    <source>
        <strain evidence="1 2">B-31</strain>
    </source>
</reference>
<dbReference type="Proteomes" id="UP000019335">
    <property type="component" value="Chromosome 19"/>
</dbReference>
<gene>
    <name evidence="1" type="ORF">Naga_100763g2</name>
</gene>